<dbReference type="Gene3D" id="3.40.1090.10">
    <property type="entry name" value="Cytosolic phospholipase A2 catalytic domain"/>
    <property type="match status" value="1"/>
</dbReference>
<evidence type="ECO:0000313" key="4">
    <source>
        <dbReference type="EMBL" id="QHU30823.1"/>
    </source>
</evidence>
<dbReference type="GO" id="GO:0005737">
    <property type="term" value="C:cytoplasm"/>
    <property type="evidence" value="ECO:0007669"/>
    <property type="project" value="TreeGrafter"/>
</dbReference>
<dbReference type="EMBL" id="MN740520">
    <property type="protein sequence ID" value="QHU30823.1"/>
    <property type="molecule type" value="Genomic_DNA"/>
</dbReference>
<organism evidence="4">
    <name type="scientific">viral metagenome</name>
    <dbReference type="NCBI Taxonomy" id="1070528"/>
    <lineage>
        <taxon>unclassified sequences</taxon>
        <taxon>metagenomes</taxon>
        <taxon>organismal metagenomes</taxon>
    </lineage>
</organism>
<keyword evidence="2" id="KW-0472">Membrane</keyword>
<evidence type="ECO:0000256" key="1">
    <source>
        <dbReference type="ARBA" id="ARBA00023098"/>
    </source>
</evidence>
<sequence length="304" mass="35812">MKEYINKLIDNLPDNITRTKTPIIIDLVLDGGAFNGSYLSGALQFLKEMENRRFIKIRRISGCSIGSLSAFLFFVNRLDVTEHFSKLSMIDFKKTSQLIIIKDIKTHILHLIPDNFEELLNEKMFISYYNLKKNKKVIKNTYKSKDDIIDSIIKSCFLPFIIDGNICFKNKYVDGLNPYLFETEKGVKTLHLDLFGFDKCIYMLNIKHEKSATHRILSGLLEIHNFFVKQTNTSMCSYVNDWWLTHKIYFLSRIVLEKTVIFIIIWLIQIYKWLKPMIEKSTLLKITNSVIKEIFIIICKRYFL</sequence>
<dbReference type="InterPro" id="IPR002641">
    <property type="entry name" value="PNPLA_dom"/>
</dbReference>
<evidence type="ECO:0000259" key="3">
    <source>
        <dbReference type="PROSITE" id="PS51635"/>
    </source>
</evidence>
<keyword evidence="2" id="KW-1133">Transmembrane helix</keyword>
<feature type="domain" description="PNPLA" evidence="3">
    <location>
        <begin position="27"/>
        <end position="183"/>
    </location>
</feature>
<dbReference type="GO" id="GO:0004806">
    <property type="term" value="F:triacylglycerol lipase activity"/>
    <property type="evidence" value="ECO:0007669"/>
    <property type="project" value="TreeGrafter"/>
</dbReference>
<dbReference type="GO" id="GO:0016020">
    <property type="term" value="C:membrane"/>
    <property type="evidence" value="ECO:0007669"/>
    <property type="project" value="TreeGrafter"/>
</dbReference>
<dbReference type="SUPFAM" id="SSF52151">
    <property type="entry name" value="FabD/lysophospholipase-like"/>
    <property type="match status" value="1"/>
</dbReference>
<dbReference type="GO" id="GO:0055088">
    <property type="term" value="P:lipid homeostasis"/>
    <property type="evidence" value="ECO:0007669"/>
    <property type="project" value="TreeGrafter"/>
</dbReference>
<feature type="transmembrane region" description="Helical" evidence="2">
    <location>
        <begin position="248"/>
        <end position="268"/>
    </location>
</feature>
<dbReference type="GO" id="GO:0019433">
    <property type="term" value="P:triglyceride catabolic process"/>
    <property type="evidence" value="ECO:0007669"/>
    <property type="project" value="TreeGrafter"/>
</dbReference>
<dbReference type="InterPro" id="IPR033562">
    <property type="entry name" value="PLPL"/>
</dbReference>
<keyword evidence="1" id="KW-0443">Lipid metabolism</keyword>
<dbReference type="Pfam" id="PF01734">
    <property type="entry name" value="Patatin"/>
    <property type="match status" value="1"/>
</dbReference>
<keyword evidence="2" id="KW-0812">Transmembrane</keyword>
<dbReference type="PROSITE" id="PS51635">
    <property type="entry name" value="PNPLA"/>
    <property type="match status" value="1"/>
</dbReference>
<accession>A0A6C0LJU7</accession>
<proteinExistence type="predicted"/>
<reference evidence="4" key="1">
    <citation type="journal article" date="2020" name="Nature">
        <title>Giant virus diversity and host interactions through global metagenomics.</title>
        <authorList>
            <person name="Schulz F."/>
            <person name="Roux S."/>
            <person name="Paez-Espino D."/>
            <person name="Jungbluth S."/>
            <person name="Walsh D.A."/>
            <person name="Denef V.J."/>
            <person name="McMahon K.D."/>
            <person name="Konstantinidis K.T."/>
            <person name="Eloe-Fadrosh E.A."/>
            <person name="Kyrpides N.C."/>
            <person name="Woyke T."/>
        </authorList>
    </citation>
    <scope>NUCLEOTIDE SEQUENCE</scope>
    <source>
        <strain evidence="4">GVMAG-M-3300027892-73</strain>
    </source>
</reference>
<dbReference type="InterPro" id="IPR016035">
    <property type="entry name" value="Acyl_Trfase/lysoPLipase"/>
</dbReference>
<dbReference type="PANTHER" id="PTHR12406">
    <property type="entry name" value="CALCIUM-INDEPENDENT PHOSPHOLIPASE A2 IPLA2 -RELATED"/>
    <property type="match status" value="1"/>
</dbReference>
<dbReference type="AlphaFoldDB" id="A0A6C0LJU7"/>
<dbReference type="GO" id="GO:0005811">
    <property type="term" value="C:lipid droplet"/>
    <property type="evidence" value="ECO:0007669"/>
    <property type="project" value="TreeGrafter"/>
</dbReference>
<protein>
    <recommendedName>
        <fullName evidence="3">PNPLA domain-containing protein</fullName>
    </recommendedName>
</protein>
<evidence type="ECO:0000256" key="2">
    <source>
        <dbReference type="SAM" id="Phobius"/>
    </source>
</evidence>
<dbReference type="PANTHER" id="PTHR12406:SF41">
    <property type="entry name" value="BRUMMER, ISOFORM B-RELATED"/>
    <property type="match status" value="1"/>
</dbReference>
<name>A0A6C0LJU7_9ZZZZ</name>